<dbReference type="PATRIC" id="fig|1454001.3.peg.3697"/>
<accession>A0A011NJG4</accession>
<dbReference type="InterPro" id="IPR017740">
    <property type="entry name" value="TssA-like"/>
</dbReference>
<evidence type="ECO:0000259" key="1">
    <source>
        <dbReference type="Pfam" id="PF06812"/>
    </source>
</evidence>
<dbReference type="AlphaFoldDB" id="A0A011NJG4"/>
<dbReference type="Proteomes" id="UP000020218">
    <property type="component" value="Unassembled WGS sequence"/>
</dbReference>
<sequence length="350" mass="38022">MTLDVWLQPVAGDDPCGPNLEYDAEFQQLEDAAVEKRGEEFGRDGGDVMRIEGKAVNWNEVRTLAEGLLTRSKDLRVAVYLTRALLHVQGFSGIADGLALINGLFENFWEGVHPRLEEEDQDATIRVNALVPLGSLDAVVADLRGSVVLTSRRYGQLAVREIEMAQGRLKPPTDAKVHSESELGVLLAAAVEENPAVRKVAGQALASLKALTATISERAGPSFVLDLKALQTVLFNVDQAFATALPEDVAEGAATDDADAAQNGSELPAVRARAAVAAGEINSREDVVRILGRLCEYLVRHEPTNPVQILLRRAQRMMNMSFLELMHDLAPDGLEQAETVVGEKLNKEEE</sequence>
<evidence type="ECO:0000313" key="3">
    <source>
        <dbReference type="Proteomes" id="UP000020218"/>
    </source>
</evidence>
<dbReference type="EMBL" id="JFAX01000034">
    <property type="protein sequence ID" value="EXI64470.1"/>
    <property type="molecule type" value="Genomic_DNA"/>
</dbReference>
<dbReference type="PANTHER" id="PTHR37951:SF1">
    <property type="entry name" value="TYPE VI SECRETION SYSTEM COMPONENT TSSA1"/>
    <property type="match status" value="1"/>
</dbReference>
<dbReference type="InterPro" id="IPR010657">
    <property type="entry name" value="ImpA_N"/>
</dbReference>
<reference evidence="2" key="1">
    <citation type="submission" date="2014-02" db="EMBL/GenBank/DDBJ databases">
        <title>Expanding our view of genomic diversity in Candidatus Accumulibacter clades.</title>
        <authorList>
            <person name="Skennerton C.T."/>
            <person name="Barr J.J."/>
            <person name="Slater F.R."/>
            <person name="Bond P.L."/>
            <person name="Tyson G.W."/>
        </authorList>
    </citation>
    <scope>NUCLEOTIDE SEQUENCE [LARGE SCALE GENOMIC DNA]</scope>
</reference>
<dbReference type="Pfam" id="PF06812">
    <property type="entry name" value="ImpA_N"/>
    <property type="match status" value="1"/>
</dbReference>
<keyword evidence="3" id="KW-1185">Reference proteome</keyword>
<organism evidence="2 3">
    <name type="scientific">Candidatus Accumulibacter adjunctus</name>
    <dbReference type="NCBI Taxonomy" id="1454001"/>
    <lineage>
        <taxon>Bacteria</taxon>
        <taxon>Pseudomonadati</taxon>
        <taxon>Pseudomonadota</taxon>
        <taxon>Betaproteobacteria</taxon>
        <taxon>Candidatus Accumulibacter</taxon>
    </lineage>
</organism>
<dbReference type="STRING" id="1454001.AW08_03659"/>
<evidence type="ECO:0000313" key="2">
    <source>
        <dbReference type="EMBL" id="EXI64470.1"/>
    </source>
</evidence>
<feature type="domain" description="ImpA N-terminal" evidence="1">
    <location>
        <begin position="7"/>
        <end position="133"/>
    </location>
</feature>
<comment type="caution">
    <text evidence="2">The sequence shown here is derived from an EMBL/GenBank/DDBJ whole genome shotgun (WGS) entry which is preliminary data.</text>
</comment>
<protein>
    <submittedName>
        <fullName evidence="2">Type VI secretion-associated protein, ImpA family</fullName>
    </submittedName>
</protein>
<dbReference type="PANTHER" id="PTHR37951">
    <property type="entry name" value="CYTOPLASMIC PROTEIN-RELATED"/>
    <property type="match status" value="1"/>
</dbReference>
<dbReference type="NCBIfam" id="TIGR03363">
    <property type="entry name" value="VI_chp_8"/>
    <property type="match status" value="1"/>
</dbReference>
<proteinExistence type="predicted"/>
<name>A0A011NJG4_9PROT</name>
<gene>
    <name evidence="2" type="ORF">AW08_03659</name>
</gene>